<feature type="compositionally biased region" description="Basic and acidic residues" evidence="3">
    <location>
        <begin position="332"/>
        <end position="342"/>
    </location>
</feature>
<name>A0AAE1CFR4_9PEZI</name>
<dbReference type="InterPro" id="IPR018612">
    <property type="entry name" value="NSRP1_N"/>
</dbReference>
<accession>A0AAE1CFR4</accession>
<feature type="compositionally biased region" description="Polar residues" evidence="3">
    <location>
        <begin position="103"/>
        <end position="115"/>
    </location>
</feature>
<reference evidence="5" key="1">
    <citation type="journal article" date="2023" name="Mol. Phylogenet. Evol.">
        <title>Genome-scale phylogeny and comparative genomics of the fungal order Sordariales.</title>
        <authorList>
            <person name="Hensen N."/>
            <person name="Bonometti L."/>
            <person name="Westerberg I."/>
            <person name="Brannstrom I.O."/>
            <person name="Guillou S."/>
            <person name="Cros-Aarteil S."/>
            <person name="Calhoun S."/>
            <person name="Haridas S."/>
            <person name="Kuo A."/>
            <person name="Mondo S."/>
            <person name="Pangilinan J."/>
            <person name="Riley R."/>
            <person name="LaButti K."/>
            <person name="Andreopoulos B."/>
            <person name="Lipzen A."/>
            <person name="Chen C."/>
            <person name="Yan M."/>
            <person name="Daum C."/>
            <person name="Ng V."/>
            <person name="Clum A."/>
            <person name="Steindorff A."/>
            <person name="Ohm R.A."/>
            <person name="Martin F."/>
            <person name="Silar P."/>
            <person name="Natvig D.O."/>
            <person name="Lalanne C."/>
            <person name="Gautier V."/>
            <person name="Ament-Velasquez S.L."/>
            <person name="Kruys A."/>
            <person name="Hutchinson M.I."/>
            <person name="Powell A.J."/>
            <person name="Barry K."/>
            <person name="Miller A.N."/>
            <person name="Grigoriev I.V."/>
            <person name="Debuchy R."/>
            <person name="Gladieux P."/>
            <person name="Hiltunen Thoren M."/>
            <person name="Johannesson H."/>
        </authorList>
    </citation>
    <scope>NUCLEOTIDE SEQUENCE</scope>
    <source>
        <strain evidence="5">CBS 314.62</strain>
    </source>
</reference>
<comment type="similarity">
    <text evidence="1">Belongs to the NSRP1 family.</text>
</comment>
<dbReference type="Pfam" id="PF09745">
    <property type="entry name" value="NSRP1_N"/>
    <property type="match status" value="1"/>
</dbReference>
<evidence type="ECO:0000256" key="1">
    <source>
        <dbReference type="ARBA" id="ARBA00010126"/>
    </source>
</evidence>
<gene>
    <name evidence="5" type="ORF">B0T22DRAFT_29771</name>
</gene>
<feature type="compositionally biased region" description="Low complexity" evidence="3">
    <location>
        <begin position="271"/>
        <end position="282"/>
    </location>
</feature>
<evidence type="ECO:0000259" key="4">
    <source>
        <dbReference type="Pfam" id="PF09745"/>
    </source>
</evidence>
<keyword evidence="2" id="KW-0175">Coiled coil</keyword>
<protein>
    <submittedName>
        <fullName evidence="5">Coiled-coil domain-containing protein 55-domain containing protein</fullName>
    </submittedName>
</protein>
<sequence length="436" mass="47677">MSKPVFSFGLKKAVPAKNPIATRRKPATFGGDDDGSEDEAAAPAVRKPGWSSDSAAPTNEVKILELDDFDIDSSSTPASADSARKHKPKHGAGAPPPPPPRKSGSNSSKTPQVNPQFGDLSSALESRKYAQAAAEGEDPSIYDYDAVYDSLKAPKKAADDTAGGGADKRPRYFDALQKAADVRERDRQIAEEKKLKREREAEGDEFADKEKFVTEAYKRQQEENRRLEEEEKRREEAEAKKNKNRGMATFYKQMLDRDEQEHAAKVKAAQERAAAGPSAAAADVPEEDRVKSATERAREINALGGNIVINDEGEVVDKRQLLKGGLNVAPKKKAEVQQDKARQAARASSTGAGQAKGVFAPGGKNAMRERQTRMLEAQLAETLKRSREEEEAEREKVELVAKSRKTESDISSAKERYLARKKAAEEAKKNGLTESA</sequence>
<evidence type="ECO:0000256" key="2">
    <source>
        <dbReference type="ARBA" id="ARBA00023054"/>
    </source>
</evidence>
<feature type="domain" description="Nuclear speckle splicing regulatory protein 1 N-terminal" evidence="4">
    <location>
        <begin position="130"/>
        <end position="244"/>
    </location>
</feature>
<feature type="compositionally biased region" description="Basic and acidic residues" evidence="3">
    <location>
        <begin position="193"/>
        <end position="241"/>
    </location>
</feature>
<dbReference type="AlphaFoldDB" id="A0AAE1CFR4"/>
<feature type="compositionally biased region" description="Basic and acidic residues" evidence="3">
    <location>
        <begin position="254"/>
        <end position="270"/>
    </location>
</feature>
<feature type="compositionally biased region" description="Acidic residues" evidence="3">
    <location>
        <begin position="31"/>
        <end position="40"/>
    </location>
</feature>
<dbReference type="Proteomes" id="UP001270362">
    <property type="component" value="Unassembled WGS sequence"/>
</dbReference>
<evidence type="ECO:0000313" key="5">
    <source>
        <dbReference type="EMBL" id="KAK3692877.1"/>
    </source>
</evidence>
<dbReference type="EMBL" id="JAULSO010000001">
    <property type="protein sequence ID" value="KAK3692877.1"/>
    <property type="molecule type" value="Genomic_DNA"/>
</dbReference>
<evidence type="ECO:0000256" key="3">
    <source>
        <dbReference type="SAM" id="MobiDB-lite"/>
    </source>
</evidence>
<feature type="region of interest" description="Disordered" evidence="3">
    <location>
        <begin position="193"/>
        <end position="293"/>
    </location>
</feature>
<feature type="region of interest" description="Disordered" evidence="3">
    <location>
        <begin position="1"/>
        <end position="142"/>
    </location>
</feature>
<evidence type="ECO:0000313" key="6">
    <source>
        <dbReference type="Proteomes" id="UP001270362"/>
    </source>
</evidence>
<dbReference type="PANTHER" id="PTHR47845">
    <property type="entry name" value="NUCLEAR SPECKLE SPLICING REGULATORY PROTEIN 1 HOMOLOG"/>
    <property type="match status" value="1"/>
</dbReference>
<feature type="region of interest" description="Disordered" evidence="3">
    <location>
        <begin position="330"/>
        <end position="436"/>
    </location>
</feature>
<feature type="compositionally biased region" description="Low complexity" evidence="3">
    <location>
        <begin position="72"/>
        <end position="81"/>
    </location>
</feature>
<organism evidence="5 6">
    <name type="scientific">Podospora appendiculata</name>
    <dbReference type="NCBI Taxonomy" id="314037"/>
    <lineage>
        <taxon>Eukaryota</taxon>
        <taxon>Fungi</taxon>
        <taxon>Dikarya</taxon>
        <taxon>Ascomycota</taxon>
        <taxon>Pezizomycotina</taxon>
        <taxon>Sordariomycetes</taxon>
        <taxon>Sordariomycetidae</taxon>
        <taxon>Sordariales</taxon>
        <taxon>Podosporaceae</taxon>
        <taxon>Podospora</taxon>
    </lineage>
</organism>
<dbReference type="PANTHER" id="PTHR47845:SF1">
    <property type="entry name" value="NUCLEAR SPECKLE SPLICING REGULATORY PROTEIN 1 HOMOLOG"/>
    <property type="match status" value="1"/>
</dbReference>
<comment type="caution">
    <text evidence="5">The sequence shown here is derived from an EMBL/GenBank/DDBJ whole genome shotgun (WGS) entry which is preliminary data.</text>
</comment>
<proteinExistence type="inferred from homology"/>
<dbReference type="InterPro" id="IPR053246">
    <property type="entry name" value="NS_splicing_regulatory_protein"/>
</dbReference>
<dbReference type="GO" id="GO:0000381">
    <property type="term" value="P:regulation of alternative mRNA splicing, via spliceosome"/>
    <property type="evidence" value="ECO:0007669"/>
    <property type="project" value="InterPro"/>
</dbReference>
<reference evidence="5" key="2">
    <citation type="submission" date="2023-06" db="EMBL/GenBank/DDBJ databases">
        <authorList>
            <consortium name="Lawrence Berkeley National Laboratory"/>
            <person name="Haridas S."/>
            <person name="Hensen N."/>
            <person name="Bonometti L."/>
            <person name="Westerberg I."/>
            <person name="Brannstrom I.O."/>
            <person name="Guillou S."/>
            <person name="Cros-Aarteil S."/>
            <person name="Calhoun S."/>
            <person name="Kuo A."/>
            <person name="Mondo S."/>
            <person name="Pangilinan J."/>
            <person name="Riley R."/>
            <person name="Labutti K."/>
            <person name="Andreopoulos B."/>
            <person name="Lipzen A."/>
            <person name="Chen C."/>
            <person name="Yanf M."/>
            <person name="Daum C."/>
            <person name="Ng V."/>
            <person name="Clum A."/>
            <person name="Steindorff A."/>
            <person name="Ohm R."/>
            <person name="Martin F."/>
            <person name="Silar P."/>
            <person name="Natvig D."/>
            <person name="Lalanne C."/>
            <person name="Gautier V."/>
            <person name="Ament-Velasquez S.L."/>
            <person name="Kruys A."/>
            <person name="Hutchinson M.I."/>
            <person name="Powell A.J."/>
            <person name="Barry K."/>
            <person name="Miller A.N."/>
            <person name="Grigoriev I.V."/>
            <person name="Debuchy R."/>
            <person name="Gladieux P."/>
            <person name="Thoren M.H."/>
            <person name="Johannesson H."/>
        </authorList>
    </citation>
    <scope>NUCLEOTIDE SEQUENCE</scope>
    <source>
        <strain evidence="5">CBS 314.62</strain>
    </source>
</reference>
<keyword evidence="6" id="KW-1185">Reference proteome</keyword>
<feature type="compositionally biased region" description="Basic and acidic residues" evidence="3">
    <location>
        <begin position="382"/>
        <end position="436"/>
    </location>
</feature>